<name>A0A655GAF1_MYCTX</name>
<dbReference type="Proteomes" id="UP000048948">
    <property type="component" value="Unassembled WGS sequence"/>
</dbReference>
<feature type="region of interest" description="Disordered" evidence="1">
    <location>
        <begin position="145"/>
        <end position="226"/>
    </location>
</feature>
<accession>A0A655GAF1</accession>
<evidence type="ECO:0000313" key="5">
    <source>
        <dbReference type="Proteomes" id="UP000048600"/>
    </source>
</evidence>
<proteinExistence type="predicted"/>
<protein>
    <submittedName>
        <fullName evidence="3">Uncharacterized protein</fullName>
    </submittedName>
</protein>
<feature type="compositionally biased region" description="Basic residues" evidence="1">
    <location>
        <begin position="147"/>
        <end position="160"/>
    </location>
</feature>
<dbReference type="EMBL" id="CHKL01000978">
    <property type="protein sequence ID" value="COX52477.1"/>
    <property type="molecule type" value="Genomic_DNA"/>
</dbReference>
<dbReference type="Proteomes" id="UP000048600">
    <property type="component" value="Unassembled WGS sequence"/>
</dbReference>
<evidence type="ECO:0000313" key="6">
    <source>
        <dbReference type="Proteomes" id="UP000048948"/>
    </source>
</evidence>
<feature type="compositionally biased region" description="Low complexity" evidence="1">
    <location>
        <begin position="197"/>
        <end position="207"/>
    </location>
</feature>
<organism evidence="3 6">
    <name type="scientific">Mycobacterium tuberculosis</name>
    <dbReference type="NCBI Taxonomy" id="1773"/>
    <lineage>
        <taxon>Bacteria</taxon>
        <taxon>Bacillati</taxon>
        <taxon>Actinomycetota</taxon>
        <taxon>Actinomycetes</taxon>
        <taxon>Mycobacteriales</taxon>
        <taxon>Mycobacteriaceae</taxon>
        <taxon>Mycobacterium</taxon>
        <taxon>Mycobacterium tuberculosis complex</taxon>
    </lineage>
</organism>
<sequence>MPRSSAHRWYPHLRHIDDRGLVGAAGAITPADRHNPIAGYPVRGRALAIEGTRGPGLFLHGPQRRTVLEVGVEQNLQAGSQRGQFGPQGCYLVGGRSAQLRGQLAAQLRFQGQLVLPARRNLAIQLKVIDQLQVTHPGLIHVALPAVKHRHKRTRDRRPQRQQNSELEKFHAIGENQCGTGPNRQDQQRRQKHPTRPAAAAPDPGAAGQNGHGLTVPGRGQSACRAGPAIPAWLSRVGSSAKFAA</sequence>
<dbReference type="Proteomes" id="UP000049023">
    <property type="component" value="Unassembled WGS sequence"/>
</dbReference>
<dbReference type="AlphaFoldDB" id="A0A655GAF1"/>
<reference evidence="5 6" key="1">
    <citation type="submission" date="2015-03" db="EMBL/GenBank/DDBJ databases">
        <authorList>
            <consortium name="Pathogen Informatics"/>
        </authorList>
    </citation>
    <scope>NUCLEOTIDE SEQUENCE [LARGE SCALE GENOMIC DNA]</scope>
    <source>
        <strain evidence="3 6">Bir 172</strain>
        <strain evidence="2 7">Bir 187</strain>
        <strain evidence="4 5">P00601463</strain>
    </source>
</reference>
<dbReference type="EMBL" id="CNGE01001477">
    <property type="protein sequence ID" value="CKU19115.1"/>
    <property type="molecule type" value="Genomic_DNA"/>
</dbReference>
<dbReference type="EMBL" id="CNFU01000452">
    <property type="protein sequence ID" value="CKR86199.1"/>
    <property type="molecule type" value="Genomic_DNA"/>
</dbReference>
<gene>
    <name evidence="4" type="ORF">ERS007741_04495</name>
    <name evidence="3" type="ORF">ERS027646_04572</name>
    <name evidence="2" type="ORF">ERS027661_02233</name>
</gene>
<evidence type="ECO:0000313" key="3">
    <source>
        <dbReference type="EMBL" id="CKU19115.1"/>
    </source>
</evidence>
<evidence type="ECO:0000256" key="1">
    <source>
        <dbReference type="SAM" id="MobiDB-lite"/>
    </source>
</evidence>
<evidence type="ECO:0000313" key="4">
    <source>
        <dbReference type="EMBL" id="COX52477.1"/>
    </source>
</evidence>
<evidence type="ECO:0000313" key="7">
    <source>
        <dbReference type="Proteomes" id="UP000049023"/>
    </source>
</evidence>
<evidence type="ECO:0000313" key="2">
    <source>
        <dbReference type="EMBL" id="CKR86199.1"/>
    </source>
</evidence>